<organism evidence="8 9">
    <name type="scientific">Sphingobacterium corticibacterium</name>
    <dbReference type="NCBI Taxonomy" id="2484746"/>
    <lineage>
        <taxon>Bacteria</taxon>
        <taxon>Pseudomonadati</taxon>
        <taxon>Bacteroidota</taxon>
        <taxon>Sphingobacteriia</taxon>
        <taxon>Sphingobacteriales</taxon>
        <taxon>Sphingobacteriaceae</taxon>
        <taxon>Sphingobacterium</taxon>
    </lineage>
</organism>
<dbReference type="Gene3D" id="2.60.40.10">
    <property type="entry name" value="Immunoglobulins"/>
    <property type="match status" value="1"/>
</dbReference>
<evidence type="ECO:0000256" key="2">
    <source>
        <dbReference type="ARBA" id="ARBA00022801"/>
    </source>
</evidence>
<evidence type="ECO:0000259" key="7">
    <source>
        <dbReference type="Pfam" id="PF02837"/>
    </source>
</evidence>
<dbReference type="EMBL" id="SGIT01000001">
    <property type="protein sequence ID" value="RZF62138.1"/>
    <property type="molecule type" value="Genomic_DNA"/>
</dbReference>
<feature type="signal peptide" evidence="4">
    <location>
        <begin position="1"/>
        <end position="23"/>
    </location>
</feature>
<sequence length="1072" mass="121347">MKKIKIILAFLALASMCTVQLCAQTSEKLTYNHVFAPSEGFVNRTEAEFRKEICLNGSWDIQTVALPKGYEMGKGKAPELPLPDADAWSSTKIKIPSAWNVNAFANRGLEGPDHRNYPSYPKEWEDARMAWMKKAVTIPMDWDNKQVKLYFEAVAGFTEVYVDRKKVAENFDLFLPFDLDITEQVKPGQTIEVLVGVRDQALYENKSTIGRRVIPAGSMWGTNIRGIWQDVYLLAYPKINVEDIFVKPLVSKNMLELEVTVKNNTDKQAEVRLDGVVNEWLNRAGTDVNSVPVPNWELGQQSLSITDTKLSLSPNAATKTTIRVPVNSGDLIFWTPEYPALYALRLNLYQQNQKMDTKYERFGWREWTSDGTKQLLNGKAIALKGDSWHFMGIPQMTRRYAWAWFTAIKGMNGNAVRPHAQVYPRFYLDMADEMGICVLNETANWASDGGPKLDAPEFWEASKRHLERFVLRDRNHASVFGWSVSNENKPVILHVYNKPELMTEQKKAWEDWRGIVTKNDPTRPWISADGEDDGDGILPTTVGHYGDLNSMKRWVGIGKPWGIGEHSMAYYGTPEQVAKYNGERAYESQQGRMEGLANEVYHLIANQREMGASYISVFNMAWYALKPLAIGKKDLTQPPSLTEDGVFFSSYVEGQPGVQPERIGPYSSTFNPGYDPTLPLYDPWPMYDALRAANAPEKPAWSPYQDLIKASASDTAYRAEQRYTDVVFVGENGTARQVLDAQGVQFVNKVKHPDKALFIVDGGANLAPDNEKYILQQVGKGADVWIWGVTPQTVSSFRQLLPLAVTVKNRAISSFIPKSKSWFTGLHNSDFYFCEVQQTDAALHGLSGDLVNQGDVLLEGCITDWRKWNKRPEEIKTAATIRSEREGDVALPVFVQYQQANSTLFVSTLTEFANSEKGYKTLETLLRQAGIPTKKAEQSMVDVFFLRDGNLQFPESSKEKMVKEGEGYTVDFWVWSPRPLDDLLIEPNMPKLTLYVDTWVSTLAINDRLYKAADITNRNSTYKELPLLQGWNKLTLKIGNDDKNRFKAHFKCDNSNAFLPQLKVSFSNPKVK</sequence>
<dbReference type="InterPro" id="IPR017853">
    <property type="entry name" value="GH"/>
</dbReference>
<dbReference type="GO" id="GO:0004553">
    <property type="term" value="F:hydrolase activity, hydrolyzing O-glycosyl compounds"/>
    <property type="evidence" value="ECO:0007669"/>
    <property type="project" value="InterPro"/>
</dbReference>
<keyword evidence="9" id="KW-1185">Reference proteome</keyword>
<dbReference type="InterPro" id="IPR006103">
    <property type="entry name" value="Glyco_hydro_2_cat"/>
</dbReference>
<feature type="domain" description="Glycoside hydrolase family 2 immunoglobulin-like beta-sandwich" evidence="5">
    <location>
        <begin position="240"/>
        <end position="365"/>
    </location>
</feature>
<accession>A0A4V2DCN8</accession>
<dbReference type="InterPro" id="IPR013783">
    <property type="entry name" value="Ig-like_fold"/>
</dbReference>
<keyword evidence="3" id="KW-0326">Glycosidase</keyword>
<comment type="caution">
    <text evidence="8">The sequence shown here is derived from an EMBL/GenBank/DDBJ whole genome shotgun (WGS) entry which is preliminary data.</text>
</comment>
<keyword evidence="2 8" id="KW-0378">Hydrolase</keyword>
<dbReference type="GO" id="GO:0005975">
    <property type="term" value="P:carbohydrate metabolic process"/>
    <property type="evidence" value="ECO:0007669"/>
    <property type="project" value="InterPro"/>
</dbReference>
<dbReference type="PANTHER" id="PTHR42732">
    <property type="entry name" value="BETA-GALACTOSIDASE"/>
    <property type="match status" value="1"/>
</dbReference>
<dbReference type="Pfam" id="PF00703">
    <property type="entry name" value="Glyco_hydro_2"/>
    <property type="match status" value="1"/>
</dbReference>
<dbReference type="SUPFAM" id="SSF51445">
    <property type="entry name" value="(Trans)glycosidases"/>
    <property type="match status" value="1"/>
</dbReference>
<evidence type="ECO:0000313" key="9">
    <source>
        <dbReference type="Proteomes" id="UP000292855"/>
    </source>
</evidence>
<dbReference type="AlphaFoldDB" id="A0A4V2DCN8"/>
<dbReference type="Gene3D" id="2.60.120.260">
    <property type="entry name" value="Galactose-binding domain-like"/>
    <property type="match status" value="1"/>
</dbReference>
<feature type="domain" description="Glycoside hydrolase family 2 catalytic" evidence="6">
    <location>
        <begin position="403"/>
        <end position="519"/>
    </location>
</feature>
<dbReference type="InterPro" id="IPR006104">
    <property type="entry name" value="Glyco_hydro_2_N"/>
</dbReference>
<evidence type="ECO:0000313" key="8">
    <source>
        <dbReference type="EMBL" id="RZF62138.1"/>
    </source>
</evidence>
<dbReference type="OrthoDB" id="9801077at2"/>
<dbReference type="SUPFAM" id="SSF49785">
    <property type="entry name" value="Galactose-binding domain-like"/>
    <property type="match status" value="1"/>
</dbReference>
<dbReference type="Gene3D" id="3.20.20.80">
    <property type="entry name" value="Glycosidases"/>
    <property type="match status" value="1"/>
</dbReference>
<evidence type="ECO:0000256" key="1">
    <source>
        <dbReference type="ARBA" id="ARBA00007401"/>
    </source>
</evidence>
<evidence type="ECO:0000259" key="5">
    <source>
        <dbReference type="Pfam" id="PF00703"/>
    </source>
</evidence>
<dbReference type="Pfam" id="PF02837">
    <property type="entry name" value="Glyco_hydro_2_N"/>
    <property type="match status" value="1"/>
</dbReference>
<dbReference type="InterPro" id="IPR051913">
    <property type="entry name" value="GH2_Domain-Containing"/>
</dbReference>
<feature type="domain" description="Glycosyl hydrolases family 2 sugar binding" evidence="7">
    <location>
        <begin position="86"/>
        <end position="237"/>
    </location>
</feature>
<protein>
    <submittedName>
        <fullName evidence="8">Glycoside hydrolase family 2</fullName>
    </submittedName>
</protein>
<dbReference type="SUPFAM" id="SSF49303">
    <property type="entry name" value="beta-Galactosidase/glucuronidase domain"/>
    <property type="match status" value="1"/>
</dbReference>
<dbReference type="InterPro" id="IPR008979">
    <property type="entry name" value="Galactose-bd-like_sf"/>
</dbReference>
<dbReference type="InterPro" id="IPR036156">
    <property type="entry name" value="Beta-gal/glucu_dom_sf"/>
</dbReference>
<evidence type="ECO:0000256" key="3">
    <source>
        <dbReference type="ARBA" id="ARBA00023295"/>
    </source>
</evidence>
<evidence type="ECO:0000259" key="6">
    <source>
        <dbReference type="Pfam" id="PF02836"/>
    </source>
</evidence>
<feature type="chain" id="PRO_5021018652" evidence="4">
    <location>
        <begin position="24"/>
        <end position="1072"/>
    </location>
</feature>
<comment type="similarity">
    <text evidence="1">Belongs to the glycosyl hydrolase 2 family.</text>
</comment>
<keyword evidence="4" id="KW-0732">Signal</keyword>
<dbReference type="InterPro" id="IPR006102">
    <property type="entry name" value="Ig-like_GH2"/>
</dbReference>
<dbReference type="Proteomes" id="UP000292855">
    <property type="component" value="Unassembled WGS sequence"/>
</dbReference>
<proteinExistence type="inferred from homology"/>
<dbReference type="RefSeq" id="WP_130140367.1">
    <property type="nucleotide sequence ID" value="NZ_SGIT01000001.1"/>
</dbReference>
<dbReference type="PANTHER" id="PTHR42732:SF1">
    <property type="entry name" value="BETA-MANNOSIDASE"/>
    <property type="match status" value="1"/>
</dbReference>
<gene>
    <name evidence="8" type="ORF">EWE74_04830</name>
</gene>
<reference evidence="8 9" key="1">
    <citation type="submission" date="2019-02" db="EMBL/GenBank/DDBJ databases">
        <authorList>
            <person name="Li Y."/>
        </authorList>
    </citation>
    <scope>NUCLEOTIDE SEQUENCE [LARGE SCALE GENOMIC DNA]</scope>
    <source>
        <strain evidence="8 9">30C10-4-7</strain>
    </source>
</reference>
<dbReference type="Pfam" id="PF02836">
    <property type="entry name" value="Glyco_hydro_2_C"/>
    <property type="match status" value="1"/>
</dbReference>
<evidence type="ECO:0000256" key="4">
    <source>
        <dbReference type="SAM" id="SignalP"/>
    </source>
</evidence>
<name>A0A4V2DCN8_9SPHI</name>